<evidence type="ECO:0000313" key="2">
    <source>
        <dbReference type="Proteomes" id="UP000245626"/>
    </source>
</evidence>
<dbReference type="EMBL" id="KZ819790">
    <property type="protein sequence ID" value="PWN52203.1"/>
    <property type="molecule type" value="Genomic_DNA"/>
</dbReference>
<evidence type="ECO:0000313" key="1">
    <source>
        <dbReference type="EMBL" id="PWN52203.1"/>
    </source>
</evidence>
<organism evidence="1 2">
    <name type="scientific">Violaceomyces palustris</name>
    <dbReference type="NCBI Taxonomy" id="1673888"/>
    <lineage>
        <taxon>Eukaryota</taxon>
        <taxon>Fungi</taxon>
        <taxon>Dikarya</taxon>
        <taxon>Basidiomycota</taxon>
        <taxon>Ustilaginomycotina</taxon>
        <taxon>Ustilaginomycetes</taxon>
        <taxon>Violaceomycetales</taxon>
        <taxon>Violaceomycetaceae</taxon>
        <taxon>Violaceomyces</taxon>
    </lineage>
</organism>
<reference evidence="1 2" key="1">
    <citation type="journal article" date="2018" name="Mol. Biol. Evol.">
        <title>Broad Genomic Sampling Reveals a Smut Pathogenic Ancestry of the Fungal Clade Ustilaginomycotina.</title>
        <authorList>
            <person name="Kijpornyongpan T."/>
            <person name="Mondo S.J."/>
            <person name="Barry K."/>
            <person name="Sandor L."/>
            <person name="Lee J."/>
            <person name="Lipzen A."/>
            <person name="Pangilinan J."/>
            <person name="LaButti K."/>
            <person name="Hainaut M."/>
            <person name="Henrissat B."/>
            <person name="Grigoriev I.V."/>
            <person name="Spatafora J.W."/>
            <person name="Aime M.C."/>
        </authorList>
    </citation>
    <scope>NUCLEOTIDE SEQUENCE [LARGE SCALE GENOMIC DNA]</scope>
    <source>
        <strain evidence="1 2">SA 807</strain>
    </source>
</reference>
<name>A0ACD0P267_9BASI</name>
<protein>
    <submittedName>
        <fullName evidence="1">Uncharacterized protein</fullName>
    </submittedName>
</protein>
<keyword evidence="2" id="KW-1185">Reference proteome</keyword>
<sequence>MPSATTAGSDHAKSHNQDDPIRQISSLFPITSPYPNPANDPEIIPSSDIPLEQELLRNSDNLRSWSSYIQHVRQSNLFPNALPDRNLSSVQIRLLGNLSSSSQRLALRRLTSVYERALARFPTSFTLWRDYLELRSSFVLGTPKGGLLSRRRRQIQISRSNLDLGPTLVDNAHHEILQDEYESGLDGILGWIEWRSLAATYERSLMWLPNMPRIWLDYLSLFLHPLCPPTLSHTHARRTFDRALRTLPASLHLRVWKVYLNWAELRGGTTCLKVWRRYLNVDPSLTERYVSILLSQAADQEDEEEEEEDEEAKSKVKRSSSKGSKALEASKFLLSLARKASEGSYVSPEGKSPYQLFIQWLELVEKYPEEIGLSPEEEKEEEEEEGEREKGEEEDPIKTSPQDQANRLSLVPRGKLGGGAGAKRGEPSSSSLLPPKPSFSGGKRGTKNRGETSSKAKSPSFEVDPTDARRVNVSSILRRDGLEKFPDQAGRLWTGLATYWIKRGELDVAKSTFERGMESVVTVRDFTQIFDAYAETSENIISFLMEEISNEGEEDEEEEDEEEERERKEIELDQRMKDFEQLMERRPFLVNQVLLRRNPDDVQEWEKRVALYGEDDEKVIETYRKAIETINPRKATTNFHHLFLNFARFYEQGGSRSDGEEVDEEDEGQKRMVGDLDSARKILEKATKVPFKRVEDLAEIWCEWAEMEVRHSNYDEALRVMARSVSPPKVTKGISYHDEALPPQTRLFKSLKLWSFYVDLEESLGDVESTKKVYDTMLELKIANAQIIINYASFLEENKYFEESFKVYERGVELFTYPVAFEIWNVYLSKFVKRH</sequence>
<proteinExistence type="predicted"/>
<gene>
    <name evidence="1" type="ORF">IE53DRAFT_385362</name>
</gene>
<dbReference type="Proteomes" id="UP000245626">
    <property type="component" value="Unassembled WGS sequence"/>
</dbReference>
<feature type="non-terminal residue" evidence="1">
    <location>
        <position position="835"/>
    </location>
</feature>
<accession>A0ACD0P267</accession>